<keyword evidence="4" id="KW-1185">Reference proteome</keyword>
<reference evidence="4" key="1">
    <citation type="submission" date="2010-07" db="EMBL/GenBank/DDBJ databases">
        <title>The genome sequence of Gaeumannomyces graminis var. tritici strain R3-111a-1.</title>
        <authorList>
            <consortium name="The Broad Institute Genome Sequencing Platform"/>
            <person name="Ma L.-J."/>
            <person name="Dead R."/>
            <person name="Young S."/>
            <person name="Zeng Q."/>
            <person name="Koehrsen M."/>
            <person name="Alvarado L."/>
            <person name="Berlin A."/>
            <person name="Chapman S.B."/>
            <person name="Chen Z."/>
            <person name="Freedman E."/>
            <person name="Gellesch M."/>
            <person name="Goldberg J."/>
            <person name="Griggs A."/>
            <person name="Gujja S."/>
            <person name="Heilman E.R."/>
            <person name="Heiman D."/>
            <person name="Hepburn T."/>
            <person name="Howarth C."/>
            <person name="Jen D."/>
            <person name="Larson L."/>
            <person name="Mehta T."/>
            <person name="Neiman D."/>
            <person name="Pearson M."/>
            <person name="Roberts A."/>
            <person name="Saif S."/>
            <person name="Shea T."/>
            <person name="Shenoy N."/>
            <person name="Sisk P."/>
            <person name="Stolte C."/>
            <person name="Sykes S."/>
            <person name="Walk T."/>
            <person name="White J."/>
            <person name="Yandava C."/>
            <person name="Haas B."/>
            <person name="Nusbaum C."/>
            <person name="Birren B."/>
        </authorList>
    </citation>
    <scope>NUCLEOTIDE SEQUENCE [LARGE SCALE GENOMIC DNA]</scope>
    <source>
        <strain evidence="4">R3-111a-1</strain>
    </source>
</reference>
<dbReference type="OrthoDB" id="10257263at2759"/>
<feature type="region of interest" description="Disordered" evidence="1">
    <location>
        <begin position="1"/>
        <end position="60"/>
    </location>
</feature>
<name>J3PKF8_GAET3</name>
<dbReference type="EnsemblFungi" id="EJT68411">
    <property type="protein sequence ID" value="EJT68411"/>
    <property type="gene ID" value="GGTG_14012"/>
</dbReference>
<reference evidence="2" key="3">
    <citation type="submission" date="2010-09" db="EMBL/GenBank/DDBJ databases">
        <title>Annotation of Gaeumannomyces graminis var. tritici R3-111a-1.</title>
        <authorList>
            <consortium name="The Broad Institute Genome Sequencing Platform"/>
            <person name="Ma L.-J."/>
            <person name="Dead R."/>
            <person name="Young S.K."/>
            <person name="Zeng Q."/>
            <person name="Gargeya S."/>
            <person name="Fitzgerald M."/>
            <person name="Haas B."/>
            <person name="Abouelleil A."/>
            <person name="Alvarado L."/>
            <person name="Arachchi H.M."/>
            <person name="Berlin A."/>
            <person name="Brown A."/>
            <person name="Chapman S.B."/>
            <person name="Chen Z."/>
            <person name="Dunbar C."/>
            <person name="Freedman E."/>
            <person name="Gearin G."/>
            <person name="Gellesch M."/>
            <person name="Goldberg J."/>
            <person name="Griggs A."/>
            <person name="Gujja S."/>
            <person name="Heiman D."/>
            <person name="Howarth C."/>
            <person name="Larson L."/>
            <person name="Lui A."/>
            <person name="MacDonald P.J.P."/>
            <person name="Mehta T."/>
            <person name="Montmayeur A."/>
            <person name="Murphy C."/>
            <person name="Neiman D."/>
            <person name="Pearson M."/>
            <person name="Priest M."/>
            <person name="Roberts A."/>
            <person name="Saif S."/>
            <person name="Shea T."/>
            <person name="Shenoy N."/>
            <person name="Sisk P."/>
            <person name="Stolte C."/>
            <person name="Sykes S."/>
            <person name="Yandava C."/>
            <person name="Wortman J."/>
            <person name="Nusbaum C."/>
            <person name="Birren B."/>
        </authorList>
    </citation>
    <scope>NUCLEOTIDE SEQUENCE</scope>
    <source>
        <strain evidence="2">R3-111a-1</strain>
    </source>
</reference>
<dbReference type="GeneID" id="20354470"/>
<reference evidence="3" key="5">
    <citation type="submission" date="2018-04" db="UniProtKB">
        <authorList>
            <consortium name="EnsemblFungi"/>
        </authorList>
    </citation>
    <scope>IDENTIFICATION</scope>
    <source>
        <strain evidence="3">R3-111a-1</strain>
    </source>
</reference>
<dbReference type="VEuPathDB" id="FungiDB:GGTG_14012"/>
<evidence type="ECO:0000313" key="2">
    <source>
        <dbReference type="EMBL" id="EJT68411.1"/>
    </source>
</evidence>
<reference evidence="2" key="2">
    <citation type="submission" date="2010-07" db="EMBL/GenBank/DDBJ databases">
        <authorList>
            <consortium name="The Broad Institute Genome Sequencing Platform"/>
            <consortium name="Broad Institute Genome Sequencing Center for Infectious Disease"/>
            <person name="Ma L.-J."/>
            <person name="Dead R."/>
            <person name="Young S."/>
            <person name="Zeng Q."/>
            <person name="Koehrsen M."/>
            <person name="Alvarado L."/>
            <person name="Berlin A."/>
            <person name="Chapman S.B."/>
            <person name="Chen Z."/>
            <person name="Freedman E."/>
            <person name="Gellesch M."/>
            <person name="Goldberg J."/>
            <person name="Griggs A."/>
            <person name="Gujja S."/>
            <person name="Heilman E.R."/>
            <person name="Heiman D."/>
            <person name="Hepburn T."/>
            <person name="Howarth C."/>
            <person name="Jen D."/>
            <person name="Larson L."/>
            <person name="Mehta T."/>
            <person name="Neiman D."/>
            <person name="Pearson M."/>
            <person name="Roberts A."/>
            <person name="Saif S."/>
            <person name="Shea T."/>
            <person name="Shenoy N."/>
            <person name="Sisk P."/>
            <person name="Stolte C."/>
            <person name="Sykes S."/>
            <person name="Walk T."/>
            <person name="White J."/>
            <person name="Yandava C."/>
            <person name="Haas B."/>
            <person name="Nusbaum C."/>
            <person name="Birren B."/>
        </authorList>
    </citation>
    <scope>NUCLEOTIDE SEQUENCE</scope>
    <source>
        <strain evidence="2">R3-111a-1</strain>
    </source>
</reference>
<feature type="compositionally biased region" description="Low complexity" evidence="1">
    <location>
        <begin position="16"/>
        <end position="49"/>
    </location>
</feature>
<dbReference type="EMBL" id="GL385497">
    <property type="protein sequence ID" value="EJT68411.1"/>
    <property type="molecule type" value="Genomic_DNA"/>
</dbReference>
<evidence type="ECO:0000313" key="4">
    <source>
        <dbReference type="Proteomes" id="UP000006039"/>
    </source>
</evidence>
<organism evidence="2">
    <name type="scientific">Gaeumannomyces tritici (strain R3-111a-1)</name>
    <name type="common">Wheat and barley take-all root rot fungus</name>
    <name type="synonym">Gaeumannomyces graminis var. tritici</name>
    <dbReference type="NCBI Taxonomy" id="644352"/>
    <lineage>
        <taxon>Eukaryota</taxon>
        <taxon>Fungi</taxon>
        <taxon>Dikarya</taxon>
        <taxon>Ascomycota</taxon>
        <taxon>Pezizomycotina</taxon>
        <taxon>Sordariomycetes</taxon>
        <taxon>Sordariomycetidae</taxon>
        <taxon>Magnaporthales</taxon>
        <taxon>Magnaporthaceae</taxon>
        <taxon>Gaeumannomyces</taxon>
    </lineage>
</organism>
<accession>J3PKF8</accession>
<dbReference type="AlphaFoldDB" id="J3PKF8"/>
<reference evidence="3" key="4">
    <citation type="journal article" date="2015" name="G3 (Bethesda)">
        <title>Genome sequences of three phytopathogenic species of the Magnaporthaceae family of fungi.</title>
        <authorList>
            <person name="Okagaki L.H."/>
            <person name="Nunes C.C."/>
            <person name="Sailsbery J."/>
            <person name="Clay B."/>
            <person name="Brown D."/>
            <person name="John T."/>
            <person name="Oh Y."/>
            <person name="Young N."/>
            <person name="Fitzgerald M."/>
            <person name="Haas B.J."/>
            <person name="Zeng Q."/>
            <person name="Young S."/>
            <person name="Adiconis X."/>
            <person name="Fan L."/>
            <person name="Levin J.Z."/>
            <person name="Mitchell T.K."/>
            <person name="Okubara P.A."/>
            <person name="Farman M.L."/>
            <person name="Kohn L.M."/>
            <person name="Birren B."/>
            <person name="Ma L.-J."/>
            <person name="Dean R.A."/>
        </authorList>
    </citation>
    <scope>NUCLEOTIDE SEQUENCE</scope>
    <source>
        <strain evidence="3">R3-111a-1</strain>
    </source>
</reference>
<gene>
    <name evidence="3" type="primary">20354470</name>
    <name evidence="2" type="ORF">GGTG_14012</name>
</gene>
<sequence length="493" mass="54663">MVKAEPRCGSEEPWRSSPSPAASSSSSSSSSSAASTPSSASFTPAMSPAGPSRAAGSDVGDSDAIDIKMEMVEEKAGIVSNSVSPAPPRFHPANYHQSLSLSQYPMSTWQAPPPVLGWAAWMAPPSGLYPLHRLNTYPHGPMSMSDTDMAYALALPRPKSLYLPHECAGLAGGPSLMAFHCHMLQFRLPKLRLHGKSIRDLGFEYLDAKRRWNMYPNDDILGIATERLAWRAMVAIMSFREEDHVANFVSEVHEAIAGCRPDLPTRHLEAGLHGTLSMIRLMRQWCREPAAVRMAEELAVELVWRLNFDYVGYVEDGTLCGADGGMRAIFTDYCSIEDDLGLLAEITSFFPEGARECRGVRMVTFEEDGLPDGITYETKIAILINETITLLEERTDCVNWPREVAEHCARYVLRRGPWYAYSCLWHLDRWLWGSSRASERLKDRVSAALRLVSQHSHDRRFPPVPAPEKAPVTKCGDCGCHPNPPPAFEESSQ</sequence>
<proteinExistence type="predicted"/>
<protein>
    <submittedName>
        <fullName evidence="2 3">Uncharacterized protein</fullName>
    </submittedName>
</protein>
<feature type="compositionally biased region" description="Basic and acidic residues" evidence="1">
    <location>
        <begin position="1"/>
        <end position="14"/>
    </location>
</feature>
<evidence type="ECO:0000256" key="1">
    <source>
        <dbReference type="SAM" id="MobiDB-lite"/>
    </source>
</evidence>
<dbReference type="RefSeq" id="XP_009230202.1">
    <property type="nucleotide sequence ID" value="XM_009231938.1"/>
</dbReference>
<evidence type="ECO:0000313" key="3">
    <source>
        <dbReference type="EnsemblFungi" id="EJT68411"/>
    </source>
</evidence>
<dbReference type="Proteomes" id="UP000006039">
    <property type="component" value="Unassembled WGS sequence"/>
</dbReference>
<dbReference type="HOGENOM" id="CLU_553255_0_0_1"/>